<reference evidence="3" key="1">
    <citation type="journal article" date="2019" name="Int. J. Syst. Evol. Microbiol.">
        <title>The Global Catalogue of Microorganisms (GCM) 10K type strain sequencing project: providing services to taxonomists for standard genome sequencing and annotation.</title>
        <authorList>
            <consortium name="The Broad Institute Genomics Platform"/>
            <consortium name="The Broad Institute Genome Sequencing Center for Infectious Disease"/>
            <person name="Wu L."/>
            <person name="Ma J."/>
        </authorList>
    </citation>
    <scope>NUCLEOTIDE SEQUENCE [LARGE SCALE GENOMIC DNA]</scope>
    <source>
        <strain evidence="3">JCM 14969</strain>
    </source>
</reference>
<evidence type="ECO:0000313" key="3">
    <source>
        <dbReference type="Proteomes" id="UP001500393"/>
    </source>
</evidence>
<proteinExistence type="predicted"/>
<dbReference type="InterPro" id="IPR041581">
    <property type="entry name" value="Glyoxalase_6"/>
</dbReference>
<dbReference type="Pfam" id="PF18029">
    <property type="entry name" value="Glyoxalase_6"/>
    <property type="match status" value="1"/>
</dbReference>
<name>A0ABP4NTT1_9ACTN</name>
<dbReference type="RefSeq" id="WP_344211989.1">
    <property type="nucleotide sequence ID" value="NZ_BAAAOS010000017.1"/>
</dbReference>
<dbReference type="Gene3D" id="3.10.180.10">
    <property type="entry name" value="2,3-Dihydroxybiphenyl 1,2-Dioxygenase, domain 1"/>
    <property type="match status" value="1"/>
</dbReference>
<gene>
    <name evidence="2" type="ORF">GCM10009789_19100</name>
</gene>
<dbReference type="SUPFAM" id="SSF54593">
    <property type="entry name" value="Glyoxalase/Bleomycin resistance protein/Dihydroxybiphenyl dioxygenase"/>
    <property type="match status" value="1"/>
</dbReference>
<keyword evidence="3" id="KW-1185">Reference proteome</keyword>
<sequence>MTSVVRTVTFDAHDPYKLAGFWLQVLRAERPADDEPGDPYAAVNTDSVKLLFEQNNDTKAAKNRVHLDLEPDGSRDEEVEWLLTLGATIAHDHREPDGTGFVVMLDPEANEFCVLRSAAERAATSS</sequence>
<dbReference type="InterPro" id="IPR029068">
    <property type="entry name" value="Glyas_Bleomycin-R_OHBP_Dase"/>
</dbReference>
<feature type="domain" description="Glyoxalase-like" evidence="1">
    <location>
        <begin position="8"/>
        <end position="115"/>
    </location>
</feature>
<dbReference type="EMBL" id="BAAAOS010000017">
    <property type="protein sequence ID" value="GAA1565776.1"/>
    <property type="molecule type" value="Genomic_DNA"/>
</dbReference>
<dbReference type="Proteomes" id="UP001500393">
    <property type="component" value="Unassembled WGS sequence"/>
</dbReference>
<evidence type="ECO:0000259" key="1">
    <source>
        <dbReference type="Pfam" id="PF18029"/>
    </source>
</evidence>
<comment type="caution">
    <text evidence="2">The sequence shown here is derived from an EMBL/GenBank/DDBJ whole genome shotgun (WGS) entry which is preliminary data.</text>
</comment>
<dbReference type="PANTHER" id="PTHR35908">
    <property type="entry name" value="HYPOTHETICAL FUSION PROTEIN"/>
    <property type="match status" value="1"/>
</dbReference>
<organism evidence="2 3">
    <name type="scientific">Kribbella sancticallisti</name>
    <dbReference type="NCBI Taxonomy" id="460087"/>
    <lineage>
        <taxon>Bacteria</taxon>
        <taxon>Bacillati</taxon>
        <taxon>Actinomycetota</taxon>
        <taxon>Actinomycetes</taxon>
        <taxon>Propionibacteriales</taxon>
        <taxon>Kribbellaceae</taxon>
        <taxon>Kribbella</taxon>
    </lineage>
</organism>
<protein>
    <submittedName>
        <fullName evidence="2">VOC family protein</fullName>
    </submittedName>
</protein>
<evidence type="ECO:0000313" key="2">
    <source>
        <dbReference type="EMBL" id="GAA1565776.1"/>
    </source>
</evidence>
<dbReference type="PANTHER" id="PTHR35908:SF1">
    <property type="entry name" value="CONSERVED PROTEIN"/>
    <property type="match status" value="1"/>
</dbReference>
<accession>A0ABP4NTT1</accession>